<name>A0ABV0KCA7_9CYAN</name>
<comment type="caution">
    <text evidence="1">The sequence shown here is derived from an EMBL/GenBank/DDBJ whole genome shotgun (WGS) entry which is preliminary data.</text>
</comment>
<dbReference type="Proteomes" id="UP001476950">
    <property type="component" value="Unassembled WGS sequence"/>
</dbReference>
<organism evidence="1 2">
    <name type="scientific">Stenomitos frigidus AS-A4</name>
    <dbReference type="NCBI Taxonomy" id="2933935"/>
    <lineage>
        <taxon>Bacteria</taxon>
        <taxon>Bacillati</taxon>
        <taxon>Cyanobacteriota</taxon>
        <taxon>Cyanophyceae</taxon>
        <taxon>Leptolyngbyales</taxon>
        <taxon>Leptolyngbyaceae</taxon>
        <taxon>Stenomitos</taxon>
    </lineage>
</organism>
<protein>
    <recommendedName>
        <fullName evidence="3">DUF2281 domain-containing protein</fullName>
    </recommendedName>
</protein>
<accession>A0ABV0KCA7</accession>
<evidence type="ECO:0008006" key="3">
    <source>
        <dbReference type="Google" id="ProtNLM"/>
    </source>
</evidence>
<dbReference type="RefSeq" id="WP_190453220.1">
    <property type="nucleotide sequence ID" value="NZ_JAMPLM010000001.1"/>
</dbReference>
<evidence type="ECO:0000313" key="2">
    <source>
        <dbReference type="Proteomes" id="UP001476950"/>
    </source>
</evidence>
<sequence length="66" mass="7585">MKTLIAEIERKLHSLSEVKVLKVLDFIDFLSLNKQHLTSPPLDDDLLQKNEELEAIAELLAHEFSN</sequence>
<gene>
    <name evidence="1" type="ORF">NDI38_00330</name>
</gene>
<keyword evidence="2" id="KW-1185">Reference proteome</keyword>
<proteinExistence type="predicted"/>
<reference evidence="1 2" key="1">
    <citation type="submission" date="2022-04" db="EMBL/GenBank/DDBJ databases">
        <title>Positive selection, recombination, and allopatry shape intraspecific diversity of widespread and dominant cyanobacteria.</title>
        <authorList>
            <person name="Wei J."/>
            <person name="Shu W."/>
            <person name="Hu C."/>
        </authorList>
    </citation>
    <scope>NUCLEOTIDE SEQUENCE [LARGE SCALE GENOMIC DNA]</scope>
    <source>
        <strain evidence="1 2">AS-A4</strain>
    </source>
</reference>
<dbReference type="EMBL" id="JAMPLM010000001">
    <property type="protein sequence ID" value="MEP1056862.1"/>
    <property type="molecule type" value="Genomic_DNA"/>
</dbReference>
<evidence type="ECO:0000313" key="1">
    <source>
        <dbReference type="EMBL" id="MEP1056862.1"/>
    </source>
</evidence>